<evidence type="ECO:0000256" key="4">
    <source>
        <dbReference type="ARBA" id="ARBA00022840"/>
    </source>
</evidence>
<feature type="compositionally biased region" description="Polar residues" evidence="5">
    <location>
        <begin position="70"/>
        <end position="80"/>
    </location>
</feature>
<name>A0A1R0GYB6_9FUNG</name>
<evidence type="ECO:0000256" key="1">
    <source>
        <dbReference type="ARBA" id="ARBA00022741"/>
    </source>
</evidence>
<evidence type="ECO:0000313" key="9">
    <source>
        <dbReference type="EMBL" id="OLY81877.1"/>
    </source>
</evidence>
<keyword evidence="10" id="KW-1185">Reference proteome</keyword>
<dbReference type="GO" id="GO:0016787">
    <property type="term" value="F:hydrolase activity"/>
    <property type="evidence" value="ECO:0007669"/>
    <property type="project" value="UniProtKB-KW"/>
</dbReference>
<dbReference type="Gene3D" id="3.40.50.300">
    <property type="entry name" value="P-loop containing nucleotide triphosphate hydrolases"/>
    <property type="match status" value="2"/>
</dbReference>
<feature type="domain" description="Helicase C-terminal" evidence="7">
    <location>
        <begin position="521"/>
        <end position="706"/>
    </location>
</feature>
<dbReference type="SUPFAM" id="SSF52540">
    <property type="entry name" value="P-loop containing nucleoside triphosphate hydrolases"/>
    <property type="match status" value="2"/>
</dbReference>
<dbReference type="PROSITE" id="PS51194">
    <property type="entry name" value="HELICASE_CTER"/>
    <property type="match status" value="1"/>
</dbReference>
<dbReference type="OrthoDB" id="10256233at2759"/>
<dbReference type="EMBL" id="LSSL01002624">
    <property type="protein sequence ID" value="OLY81257.1"/>
    <property type="molecule type" value="Genomic_DNA"/>
</dbReference>
<protein>
    <submittedName>
        <fullName evidence="9">ATP-dependent RNA helicase mrh4, mitochondrial</fullName>
    </submittedName>
</protein>
<feature type="domain" description="Helicase ATP-binding" evidence="6">
    <location>
        <begin position="242"/>
        <end position="491"/>
    </location>
</feature>
<dbReference type="GO" id="GO:0003676">
    <property type="term" value="F:nucleic acid binding"/>
    <property type="evidence" value="ECO:0007669"/>
    <property type="project" value="InterPro"/>
</dbReference>
<reference evidence="9 10" key="1">
    <citation type="journal article" date="2016" name="Mol. Biol. Evol.">
        <title>Genome-Wide Survey of Gut Fungi (Harpellales) Reveals the First Horizontally Transferred Ubiquitin Gene from a Mosquito Host.</title>
        <authorList>
            <person name="Wang Y."/>
            <person name="White M.M."/>
            <person name="Kvist S."/>
            <person name="Moncalvo J.M."/>
        </authorList>
    </citation>
    <scope>NUCLEOTIDE SEQUENCE [LARGE SCALE GENOMIC DNA]</scope>
    <source>
        <strain evidence="9 10">ALG-7-W6</strain>
    </source>
</reference>
<evidence type="ECO:0000256" key="2">
    <source>
        <dbReference type="ARBA" id="ARBA00022801"/>
    </source>
</evidence>
<dbReference type="AlphaFoldDB" id="A0A1R0GYB6"/>
<dbReference type="SMART" id="SM00487">
    <property type="entry name" value="DEXDc"/>
    <property type="match status" value="1"/>
</dbReference>
<evidence type="ECO:0000259" key="7">
    <source>
        <dbReference type="PROSITE" id="PS51194"/>
    </source>
</evidence>
<reference evidence="9" key="2">
    <citation type="submission" date="2017-01" db="EMBL/GenBank/DDBJ databases">
        <authorList>
            <person name="Mah S.A."/>
            <person name="Swanson W.J."/>
            <person name="Moy G.W."/>
            <person name="Vacquier V.D."/>
        </authorList>
    </citation>
    <scope>NUCLEOTIDE SEQUENCE</scope>
    <source>
        <strain evidence="9">ALG-7-W6</strain>
    </source>
</reference>
<dbReference type="GO" id="GO:0005524">
    <property type="term" value="F:ATP binding"/>
    <property type="evidence" value="ECO:0007669"/>
    <property type="project" value="UniProtKB-KW"/>
</dbReference>
<keyword evidence="1" id="KW-0547">Nucleotide-binding</keyword>
<evidence type="ECO:0000313" key="10">
    <source>
        <dbReference type="Proteomes" id="UP000187455"/>
    </source>
</evidence>
<gene>
    <name evidence="9" type="ORF">AYI68_g4018</name>
    <name evidence="8" type="ORF">AYI68_g4643</name>
</gene>
<feature type="region of interest" description="Disordered" evidence="5">
    <location>
        <begin position="43"/>
        <end position="83"/>
    </location>
</feature>
<proteinExistence type="predicted"/>
<comment type="caution">
    <text evidence="9">The sequence shown here is derived from an EMBL/GenBank/DDBJ whole genome shotgun (WGS) entry which is preliminary data.</text>
</comment>
<keyword evidence="3 9" id="KW-0347">Helicase</keyword>
<dbReference type="PANTHER" id="PTHR47960">
    <property type="entry name" value="DEAD-BOX ATP-DEPENDENT RNA HELICASE 50"/>
    <property type="match status" value="1"/>
</dbReference>
<dbReference type="Proteomes" id="UP000187455">
    <property type="component" value="Unassembled WGS sequence"/>
</dbReference>
<organism evidence="9 10">
    <name type="scientific">Smittium mucronatum</name>
    <dbReference type="NCBI Taxonomy" id="133383"/>
    <lineage>
        <taxon>Eukaryota</taxon>
        <taxon>Fungi</taxon>
        <taxon>Fungi incertae sedis</taxon>
        <taxon>Zoopagomycota</taxon>
        <taxon>Kickxellomycotina</taxon>
        <taxon>Harpellomycetes</taxon>
        <taxon>Harpellales</taxon>
        <taxon>Legeriomycetaceae</taxon>
        <taxon>Smittium</taxon>
    </lineage>
</organism>
<dbReference type="CDD" id="cd18787">
    <property type="entry name" value="SF2_C_DEAD"/>
    <property type="match status" value="1"/>
</dbReference>
<dbReference type="SMART" id="SM00490">
    <property type="entry name" value="HELICc"/>
    <property type="match status" value="1"/>
</dbReference>
<dbReference type="InterPro" id="IPR027417">
    <property type="entry name" value="P-loop_NTPase"/>
</dbReference>
<dbReference type="EMBL" id="LSSL01002099">
    <property type="protein sequence ID" value="OLY81877.1"/>
    <property type="molecule type" value="Genomic_DNA"/>
</dbReference>
<dbReference type="Pfam" id="PF00271">
    <property type="entry name" value="Helicase_C"/>
    <property type="match status" value="1"/>
</dbReference>
<dbReference type="InterPro" id="IPR001650">
    <property type="entry name" value="Helicase_C-like"/>
</dbReference>
<keyword evidence="2" id="KW-0378">Hydrolase</keyword>
<evidence type="ECO:0000259" key="6">
    <source>
        <dbReference type="PROSITE" id="PS51192"/>
    </source>
</evidence>
<dbReference type="InterPro" id="IPR014001">
    <property type="entry name" value="Helicase_ATP-bd"/>
</dbReference>
<keyword evidence="4" id="KW-0067">ATP-binding</keyword>
<dbReference type="PROSITE" id="PS51192">
    <property type="entry name" value="HELICASE_ATP_BIND_1"/>
    <property type="match status" value="1"/>
</dbReference>
<dbReference type="STRING" id="133383.A0A1R0GYB6"/>
<sequence length="706" mass="78709">MFSLSLHKSLKSASFYKSTHHLNFFIPNTALILPDANIRSYSQFQSRNSSPRRGNGIRSQNKKENYNFKGYQSKNPTLSSKIPVDPIKKRYNQAKTQKKKYDDLKKKKVPGIGHTPVRFQLYPIENEAKSDLISVLKRSQNGSVKKSVEMTEIKQSLKNASFDHLGLVTVVSEAAKEYISTRLNSAVYSNGITDSLAPTPIQTLAIPEILNLQNINRKISPLKDAPVLDETTPSKNNPPPPIDSLGIANSVFLAAETGSGKTLAYLLPVISMLKKEESKLIKKSNENSQLISQSPSFYESVEDFNRIVDENVSVSKTSEINHDKDGAALNDNGKSVGPSNIFKDRRPRAVIIVPTRELAYQTTKICKALSHKVKFRTVLVDFNKGLKKVYEDFDNSPVDVVVGTPASLRRAFYKGQILSYSNVQHVVIDEADSLMDEQGHLEDTLQILKQVRISNSFKQSSRPENILFVSATLPKAVLERILYNYPSLTNISTPKLHQINPRIRVNKIDVPKMFQGSKISAIKEVIRNNSSDHRVMVFCNTVFSANELYKKLSDLKYPVSLLVGNLKSLGEKHNNSPGVNKDLPSAKTNIKNRLATLADFNSTDSDQTSLHKSRINSNLESTGLDTDLSDKKILICTDIGSRGIDTLVVDHVIMYDYPTTAINYLHRCGRTGRVGSSGKVTTLVGKNDRRNQQKIDMFVRSGIVVG</sequence>
<dbReference type="Pfam" id="PF00270">
    <property type="entry name" value="DEAD"/>
    <property type="match status" value="1"/>
</dbReference>
<dbReference type="InterPro" id="IPR011545">
    <property type="entry name" value="DEAD/DEAH_box_helicase_dom"/>
</dbReference>
<feature type="compositionally biased region" description="Polar residues" evidence="5">
    <location>
        <begin position="43"/>
        <end position="52"/>
    </location>
</feature>
<evidence type="ECO:0000313" key="8">
    <source>
        <dbReference type="EMBL" id="OLY81257.1"/>
    </source>
</evidence>
<dbReference type="GO" id="GO:0004386">
    <property type="term" value="F:helicase activity"/>
    <property type="evidence" value="ECO:0007669"/>
    <property type="project" value="UniProtKB-KW"/>
</dbReference>
<evidence type="ECO:0000256" key="3">
    <source>
        <dbReference type="ARBA" id="ARBA00022806"/>
    </source>
</evidence>
<accession>A0A1R0GYB6</accession>
<evidence type="ECO:0000256" key="5">
    <source>
        <dbReference type="SAM" id="MobiDB-lite"/>
    </source>
</evidence>